<dbReference type="Proteomes" id="UP000694892">
    <property type="component" value="Chromosome 9_10L"/>
</dbReference>
<gene>
    <name evidence="5" type="primary">MGC147242.L</name>
    <name evidence="3" type="ORF">XELAEV_18044416mg</name>
</gene>
<feature type="compositionally biased region" description="Basic and acidic residues" evidence="2">
    <location>
        <begin position="113"/>
        <end position="127"/>
    </location>
</feature>
<evidence type="ECO:0000313" key="5">
    <source>
        <dbReference type="Xenbase" id="XB-GENE-6256193"/>
    </source>
</evidence>
<dbReference type="RefSeq" id="XP_018090063.1">
    <property type="nucleotide sequence ID" value="XM_018234574.2"/>
</dbReference>
<dbReference type="RefSeq" id="XP_018090062.1">
    <property type="nucleotide sequence ID" value="XM_018234573.2"/>
</dbReference>
<organism evidence="3 4">
    <name type="scientific">Xenopus laevis</name>
    <name type="common">African clawed frog</name>
    <dbReference type="NCBI Taxonomy" id="8355"/>
    <lineage>
        <taxon>Eukaryota</taxon>
        <taxon>Metazoa</taxon>
        <taxon>Chordata</taxon>
        <taxon>Craniata</taxon>
        <taxon>Vertebrata</taxon>
        <taxon>Euteleostomi</taxon>
        <taxon>Amphibia</taxon>
        <taxon>Batrachia</taxon>
        <taxon>Anura</taxon>
        <taxon>Pipoidea</taxon>
        <taxon>Pipidae</taxon>
        <taxon>Xenopodinae</taxon>
        <taxon>Xenopus</taxon>
        <taxon>Xenopus</taxon>
    </lineage>
</organism>
<dbReference type="GeneID" id="734456"/>
<accession>A0A974H3C6</accession>
<dbReference type="OMA" id="CIRMETL"/>
<dbReference type="EMBL" id="CM004482">
    <property type="protein sequence ID" value="OCT63318.1"/>
    <property type="molecule type" value="Genomic_DNA"/>
</dbReference>
<dbReference type="OrthoDB" id="9909105at2759"/>
<feature type="region of interest" description="Disordered" evidence="2">
    <location>
        <begin position="90"/>
        <end position="127"/>
    </location>
</feature>
<feature type="coiled-coil region" evidence="1">
    <location>
        <begin position="132"/>
        <end position="180"/>
    </location>
</feature>
<dbReference type="KEGG" id="xla:734456"/>
<name>A0A974H3C6_XENLA</name>
<proteinExistence type="predicted"/>
<dbReference type="AGR" id="Xenbase:XB-GENE-6256193"/>
<dbReference type="Xenbase" id="XB-GENE-6256193">
    <property type="gene designation" value="MGC147242.L"/>
</dbReference>
<evidence type="ECO:0000256" key="2">
    <source>
        <dbReference type="SAM" id="MobiDB-lite"/>
    </source>
</evidence>
<keyword evidence="1" id="KW-0175">Coiled coil</keyword>
<sequence length="220" mass="25115">MDALERILTEDEENLLSYSVTELESFVQLLSAKVKADKETVEQMKAELLGLEAETLERGAERDLYASMLAQAAEVSDALTEEAQMHKQLRSVSQELKNQRTDSDVNASVRVSSDFRSDRHQQRPDVDREFAIASYHKKEKVLLEKRDQLQNQLQNTQAALAKAQLQQQKLDEELLELQQDPRDLVASKSPEQSDADHLLDECIKEMGLLRVLPDTKPKRK</sequence>
<dbReference type="RefSeq" id="XP_041433316.1">
    <property type="nucleotide sequence ID" value="XM_041577382.1"/>
</dbReference>
<evidence type="ECO:0000313" key="3">
    <source>
        <dbReference type="EMBL" id="OCT63318.1"/>
    </source>
</evidence>
<feature type="coiled-coil region" evidence="1">
    <location>
        <begin position="27"/>
        <end position="54"/>
    </location>
</feature>
<dbReference type="CTD" id="734456"/>
<reference evidence="4" key="1">
    <citation type="journal article" date="2016" name="Nature">
        <title>Genome evolution in the allotetraploid frog Xenopus laevis.</title>
        <authorList>
            <person name="Session A.M."/>
            <person name="Uno Y."/>
            <person name="Kwon T."/>
            <person name="Chapman J.A."/>
            <person name="Toyoda A."/>
            <person name="Takahashi S."/>
            <person name="Fukui A."/>
            <person name="Hikosaka A."/>
            <person name="Suzuki A."/>
            <person name="Kondo M."/>
            <person name="van Heeringen S.J."/>
            <person name="Quigley I."/>
            <person name="Heinz S."/>
            <person name="Ogino H."/>
            <person name="Ochi H."/>
            <person name="Hellsten U."/>
            <person name="Lyons J.B."/>
            <person name="Simakov O."/>
            <person name="Putnam N."/>
            <person name="Stites J."/>
            <person name="Kuroki Y."/>
            <person name="Tanaka T."/>
            <person name="Michiue T."/>
            <person name="Watanabe M."/>
            <person name="Bogdanovic O."/>
            <person name="Lister R."/>
            <person name="Georgiou G."/>
            <person name="Paranjpe S.S."/>
            <person name="van Kruijsbergen I."/>
            <person name="Shu S."/>
            <person name="Carlson J."/>
            <person name="Kinoshita T."/>
            <person name="Ohta Y."/>
            <person name="Mawaribuchi S."/>
            <person name="Jenkins J."/>
            <person name="Grimwood J."/>
            <person name="Schmutz J."/>
            <person name="Mitros T."/>
            <person name="Mozaffari S.V."/>
            <person name="Suzuki Y."/>
            <person name="Haramoto Y."/>
            <person name="Yamamoto T.S."/>
            <person name="Takagi C."/>
            <person name="Heald R."/>
            <person name="Miller K."/>
            <person name="Haudenschild C."/>
            <person name="Kitzman J."/>
            <person name="Nakayama T."/>
            <person name="Izutsu Y."/>
            <person name="Robert J."/>
            <person name="Fortriede J."/>
            <person name="Burns K."/>
            <person name="Lotay V."/>
            <person name="Karimi K."/>
            <person name="Yasuoka Y."/>
            <person name="Dichmann D.S."/>
            <person name="Flajnik M.F."/>
            <person name="Houston D.W."/>
            <person name="Shendure J."/>
            <person name="DuPasquier L."/>
            <person name="Vize P.D."/>
            <person name="Zorn A.M."/>
            <person name="Ito M."/>
            <person name="Marcotte E.M."/>
            <person name="Wallingford J.B."/>
            <person name="Ito Y."/>
            <person name="Asashima M."/>
            <person name="Ueno N."/>
            <person name="Matsuda Y."/>
            <person name="Veenstra G.J."/>
            <person name="Fujiyama A."/>
            <person name="Harland R.M."/>
            <person name="Taira M."/>
            <person name="Rokhsar D.S."/>
        </authorList>
    </citation>
    <scope>NUCLEOTIDE SEQUENCE [LARGE SCALE GENOMIC DNA]</scope>
    <source>
        <strain evidence="4">J</strain>
    </source>
</reference>
<protein>
    <submittedName>
        <fullName evidence="3">Uncharacterized protein</fullName>
    </submittedName>
</protein>
<evidence type="ECO:0000313" key="4">
    <source>
        <dbReference type="Proteomes" id="UP000694892"/>
    </source>
</evidence>
<evidence type="ECO:0000256" key="1">
    <source>
        <dbReference type="SAM" id="Coils"/>
    </source>
</evidence>
<dbReference type="AlphaFoldDB" id="A0A974H3C6"/>